<dbReference type="Pfam" id="PF05695">
    <property type="entry name" value="Ycf2"/>
    <property type="match status" value="1"/>
</dbReference>
<gene>
    <name evidence="2" type="ORF">PHJA_002993600</name>
    <name evidence="3" type="ORF">PHJA_003003500</name>
</gene>
<reference evidence="2" key="1">
    <citation type="submission" date="2020-07" db="EMBL/GenBank/DDBJ databases">
        <title>Ethylene signaling mediates host invasion by parasitic plants.</title>
        <authorList>
            <person name="Yoshida S."/>
        </authorList>
    </citation>
    <scope>NUCLEOTIDE SEQUENCE</scope>
    <source>
        <strain evidence="2">Okayama</strain>
    </source>
</reference>
<accession>A0A830DP88</accession>
<feature type="domain" description="Ycf2 N-terminal" evidence="1">
    <location>
        <begin position="1"/>
        <end position="58"/>
    </location>
</feature>
<dbReference type="EMBL" id="BMAC01007435">
    <property type="protein sequence ID" value="GFQ08595.1"/>
    <property type="molecule type" value="Genomic_DNA"/>
</dbReference>
<evidence type="ECO:0000313" key="2">
    <source>
        <dbReference type="EMBL" id="GFQ08496.1"/>
    </source>
</evidence>
<evidence type="ECO:0000259" key="1">
    <source>
        <dbReference type="Pfam" id="PF05695"/>
    </source>
</evidence>
<dbReference type="Proteomes" id="UP000653305">
    <property type="component" value="Unassembled WGS sequence"/>
</dbReference>
<comment type="caution">
    <text evidence="2">The sequence shown here is derived from an EMBL/GenBank/DDBJ whole genome shotgun (WGS) entry which is preliminary data.</text>
</comment>
<name>A0A830DP88_9LAMI</name>
<dbReference type="InterPro" id="IPR056777">
    <property type="entry name" value="Ycf2_N"/>
</dbReference>
<organism evidence="2 4">
    <name type="scientific">Phtheirospermum japonicum</name>
    <dbReference type="NCBI Taxonomy" id="374723"/>
    <lineage>
        <taxon>Eukaryota</taxon>
        <taxon>Viridiplantae</taxon>
        <taxon>Streptophyta</taxon>
        <taxon>Embryophyta</taxon>
        <taxon>Tracheophyta</taxon>
        <taxon>Spermatophyta</taxon>
        <taxon>Magnoliopsida</taxon>
        <taxon>eudicotyledons</taxon>
        <taxon>Gunneridae</taxon>
        <taxon>Pentapetalae</taxon>
        <taxon>asterids</taxon>
        <taxon>lamiids</taxon>
        <taxon>Lamiales</taxon>
        <taxon>Orobanchaceae</taxon>
        <taxon>Orobanchaceae incertae sedis</taxon>
        <taxon>Phtheirospermum</taxon>
    </lineage>
</organism>
<dbReference type="AlphaFoldDB" id="A0A830DP88"/>
<sequence>ISRFEIYIYELKGANAQLCNQLLESIGLQIAHLTKWKPFLLDDYDTSRKSKFLVTGGSPRNLRPKIRGVENSLSWVERVMIFDPVRQKFLGLVLVFQMYQNFF</sequence>
<keyword evidence="4" id="KW-1185">Reference proteome</keyword>
<protein>
    <submittedName>
        <fullName evidence="2">Protein ycf2</fullName>
    </submittedName>
</protein>
<dbReference type="EMBL" id="BMAC01006373">
    <property type="protein sequence ID" value="GFQ08496.1"/>
    <property type="molecule type" value="Genomic_DNA"/>
</dbReference>
<evidence type="ECO:0000313" key="4">
    <source>
        <dbReference type="Proteomes" id="UP000653305"/>
    </source>
</evidence>
<feature type="non-terminal residue" evidence="2">
    <location>
        <position position="1"/>
    </location>
</feature>
<evidence type="ECO:0000313" key="3">
    <source>
        <dbReference type="EMBL" id="GFQ08595.1"/>
    </source>
</evidence>
<proteinExistence type="predicted"/>